<accession>A0A143Y770</accession>
<evidence type="ECO:0000259" key="10">
    <source>
        <dbReference type="PROSITE" id="PS50928"/>
    </source>
</evidence>
<dbReference type="GO" id="GO:0022857">
    <property type="term" value="F:transmembrane transporter activity"/>
    <property type="evidence" value="ECO:0007669"/>
    <property type="project" value="InterPro"/>
</dbReference>
<dbReference type="NCBIfam" id="TIGR01726">
    <property type="entry name" value="HEQRo_perm_3TM"/>
    <property type="match status" value="1"/>
</dbReference>
<dbReference type="InterPro" id="IPR043429">
    <property type="entry name" value="ArtM/GltK/GlnP/TcyL/YhdX-like"/>
</dbReference>
<evidence type="ECO:0000313" key="15">
    <source>
        <dbReference type="Proteomes" id="UP000199686"/>
    </source>
</evidence>
<dbReference type="PANTHER" id="PTHR30614">
    <property type="entry name" value="MEMBRANE COMPONENT OF AMINO ACID ABC TRANSPORTER"/>
    <property type="match status" value="1"/>
</dbReference>
<keyword evidence="14" id="KW-1185">Reference proteome</keyword>
<dbReference type="Gene3D" id="1.10.3720.10">
    <property type="entry name" value="MetI-like"/>
    <property type="match status" value="1"/>
</dbReference>
<dbReference type="OrthoDB" id="9811552at2"/>
<dbReference type="EMBL" id="JAAZCD010000026">
    <property type="protein sequence ID" value="NLD30845.1"/>
    <property type="molecule type" value="Genomic_DNA"/>
</dbReference>
<keyword evidence="5 9" id="KW-0812">Transmembrane</keyword>
<keyword evidence="7 9" id="KW-1133">Transmembrane helix</keyword>
<dbReference type="STRING" id="82803.SAMN04488048_101236"/>
<feature type="transmembrane region" description="Helical" evidence="9">
    <location>
        <begin position="62"/>
        <end position="79"/>
    </location>
</feature>
<keyword evidence="8 9" id="KW-0472">Membrane</keyword>
<evidence type="ECO:0000256" key="1">
    <source>
        <dbReference type="ARBA" id="ARBA00004651"/>
    </source>
</evidence>
<comment type="subcellular location">
    <subcellularLocation>
        <location evidence="1 9">Cell membrane</location>
        <topology evidence="1 9">Multi-pass membrane protein</topology>
    </subcellularLocation>
</comment>
<keyword evidence="4" id="KW-1003">Cell membrane</keyword>
<protein>
    <submittedName>
        <fullName evidence="13">Amino acid ABC transporter membrane protein, PAAT family</fullName>
    </submittedName>
    <submittedName>
        <fullName evidence="11 12">Amino acid ABC transporter permease</fullName>
    </submittedName>
</protein>
<evidence type="ECO:0000313" key="11">
    <source>
        <dbReference type="EMBL" id="CZQ81161.1"/>
    </source>
</evidence>
<organism evidence="13 15">
    <name type="scientific">Trichococcus flocculiformis</name>
    <dbReference type="NCBI Taxonomy" id="82803"/>
    <lineage>
        <taxon>Bacteria</taxon>
        <taxon>Bacillati</taxon>
        <taxon>Bacillota</taxon>
        <taxon>Bacilli</taxon>
        <taxon>Lactobacillales</taxon>
        <taxon>Carnobacteriaceae</taxon>
        <taxon>Trichococcus</taxon>
    </lineage>
</organism>
<keyword evidence="3 9" id="KW-0813">Transport</keyword>
<evidence type="ECO:0000313" key="14">
    <source>
        <dbReference type="Proteomes" id="UP000195947"/>
    </source>
</evidence>
<evidence type="ECO:0000256" key="5">
    <source>
        <dbReference type="ARBA" id="ARBA00022692"/>
    </source>
</evidence>
<evidence type="ECO:0000256" key="9">
    <source>
        <dbReference type="RuleBase" id="RU363032"/>
    </source>
</evidence>
<reference evidence="12 16" key="3">
    <citation type="journal article" date="2020" name="Biotechnol. Biofuels">
        <title>New insights from the biogas microbiome by comprehensive genome-resolved metagenomics of nearly 1600 species originating from multiple anaerobic digesters.</title>
        <authorList>
            <person name="Campanaro S."/>
            <person name="Treu L."/>
            <person name="Rodriguez-R L.M."/>
            <person name="Kovalovszki A."/>
            <person name="Ziels R.M."/>
            <person name="Maus I."/>
            <person name="Zhu X."/>
            <person name="Kougias P.G."/>
            <person name="Basile A."/>
            <person name="Luo G."/>
            <person name="Schluter A."/>
            <person name="Konstantinidis K.T."/>
            <person name="Angelidaki I."/>
        </authorList>
    </citation>
    <scope>NUCLEOTIDE SEQUENCE [LARGE SCALE GENOMIC DNA]</scope>
    <source>
        <strain evidence="12">AS07pgkLD_105</strain>
    </source>
</reference>
<feature type="transmembrane region" description="Helical" evidence="9">
    <location>
        <begin position="184"/>
        <end position="205"/>
    </location>
</feature>
<dbReference type="CDD" id="cd06261">
    <property type="entry name" value="TM_PBP2"/>
    <property type="match status" value="1"/>
</dbReference>
<keyword evidence="6" id="KW-0029">Amino-acid transport</keyword>
<dbReference type="PANTHER" id="PTHR30614:SF20">
    <property type="entry name" value="GLUTAMINE TRANSPORT SYSTEM PERMEASE PROTEIN GLNP"/>
    <property type="match status" value="1"/>
</dbReference>
<evidence type="ECO:0000256" key="4">
    <source>
        <dbReference type="ARBA" id="ARBA00022475"/>
    </source>
</evidence>
<dbReference type="EMBL" id="FOQC01000002">
    <property type="protein sequence ID" value="SFH49447.1"/>
    <property type="molecule type" value="Genomic_DNA"/>
</dbReference>
<evidence type="ECO:0000256" key="2">
    <source>
        <dbReference type="ARBA" id="ARBA00010072"/>
    </source>
</evidence>
<reference evidence="13 15" key="2">
    <citation type="submission" date="2016-10" db="EMBL/GenBank/DDBJ databases">
        <authorList>
            <person name="Varghese N."/>
            <person name="Submissions S."/>
        </authorList>
    </citation>
    <scope>NUCLEOTIDE SEQUENCE [LARGE SCALE GENOMIC DNA]</scope>
    <source>
        <strain evidence="13 15">DSM 2094</strain>
    </source>
</reference>
<comment type="caution">
    <text evidence="13">The sequence shown here is derived from an EMBL/GenBank/DDBJ whole genome shotgun (WGS) entry which is preliminary data.</text>
</comment>
<dbReference type="PROSITE" id="PS50928">
    <property type="entry name" value="ABC_TM1"/>
    <property type="match status" value="1"/>
</dbReference>
<feature type="domain" description="ABC transmembrane type-1" evidence="10">
    <location>
        <begin position="17"/>
        <end position="205"/>
    </location>
</feature>
<evidence type="ECO:0000256" key="7">
    <source>
        <dbReference type="ARBA" id="ARBA00022989"/>
    </source>
</evidence>
<dbReference type="AlphaFoldDB" id="A0A143Y770"/>
<comment type="similarity">
    <text evidence="2">Belongs to the binding-protein-dependent transport system permease family. HisMQ subfamily.</text>
</comment>
<evidence type="ECO:0000313" key="13">
    <source>
        <dbReference type="EMBL" id="SFH49447.1"/>
    </source>
</evidence>
<dbReference type="SUPFAM" id="SSF161098">
    <property type="entry name" value="MetI-like"/>
    <property type="match status" value="1"/>
</dbReference>
<dbReference type="Proteomes" id="UP000589373">
    <property type="component" value="Unassembled WGS sequence"/>
</dbReference>
<dbReference type="FunFam" id="1.10.3720.10:FF:000033">
    <property type="entry name" value="Polar amino acid ABC transporter permease"/>
    <property type="match status" value="1"/>
</dbReference>
<dbReference type="Proteomes" id="UP000199686">
    <property type="component" value="Unassembled WGS sequence"/>
</dbReference>
<evidence type="ECO:0000256" key="6">
    <source>
        <dbReference type="ARBA" id="ARBA00022970"/>
    </source>
</evidence>
<proteinExistence type="inferred from homology"/>
<dbReference type="InterPro" id="IPR010065">
    <property type="entry name" value="AA_ABC_transptr_permease_3TM"/>
</dbReference>
<reference evidence="11 14" key="1">
    <citation type="submission" date="2016-02" db="EMBL/GenBank/DDBJ databases">
        <authorList>
            <person name="Strepis N."/>
        </authorList>
    </citation>
    <scope>NUCLEOTIDE SEQUENCE [LARGE SCALE GENOMIC DNA]</scope>
    <source>
        <strain evidence="11">Trichococcus flocculiformis</strain>
    </source>
</reference>
<dbReference type="EMBL" id="FJMZ01000001">
    <property type="protein sequence ID" value="CZQ81161.1"/>
    <property type="molecule type" value="Genomic_DNA"/>
</dbReference>
<dbReference type="RefSeq" id="WP_068558831.1">
    <property type="nucleotide sequence ID" value="NZ_FJMZ01000001.1"/>
</dbReference>
<evidence type="ECO:0000313" key="16">
    <source>
        <dbReference type="Proteomes" id="UP000589373"/>
    </source>
</evidence>
<sequence length="216" mass="23518">MDLTFFETYLPIYFQGAGYTIGLSISAIVLGVILGTGLALMKMSPNKFLSILANGYIQIVRGTPLLVQLFIIYYGLYVINIELPDFLSGVIAVSLNSAAYIAEIIRSGIQAVDKGQMEAARSIGMSKSMAMQKIIYPQAIKNILPALGNEFVTLIKETSIVSVLGLRDLMFAANTVRGATFLPFGPLVVAAVMYFIMTSIVSKLVDILEMRLKQSD</sequence>
<dbReference type="InterPro" id="IPR000515">
    <property type="entry name" value="MetI-like"/>
</dbReference>
<dbReference type="GO" id="GO:0006865">
    <property type="term" value="P:amino acid transport"/>
    <property type="evidence" value="ECO:0007669"/>
    <property type="project" value="UniProtKB-KW"/>
</dbReference>
<dbReference type="Pfam" id="PF00528">
    <property type="entry name" value="BPD_transp_1"/>
    <property type="match status" value="1"/>
</dbReference>
<evidence type="ECO:0000313" key="12">
    <source>
        <dbReference type="EMBL" id="NLD30845.1"/>
    </source>
</evidence>
<evidence type="ECO:0000256" key="8">
    <source>
        <dbReference type="ARBA" id="ARBA00023136"/>
    </source>
</evidence>
<feature type="transmembrane region" description="Helical" evidence="9">
    <location>
        <begin position="12"/>
        <end position="41"/>
    </location>
</feature>
<name>A0A143Y770_9LACT</name>
<evidence type="ECO:0000256" key="3">
    <source>
        <dbReference type="ARBA" id="ARBA00022448"/>
    </source>
</evidence>
<dbReference type="InterPro" id="IPR035906">
    <property type="entry name" value="MetI-like_sf"/>
</dbReference>
<dbReference type="GO" id="GO:0043190">
    <property type="term" value="C:ATP-binding cassette (ABC) transporter complex"/>
    <property type="evidence" value="ECO:0007669"/>
    <property type="project" value="InterPro"/>
</dbReference>
<dbReference type="Proteomes" id="UP000195947">
    <property type="component" value="Unassembled WGS sequence"/>
</dbReference>
<gene>
    <name evidence="12" type="ORF">GX662_01095</name>
    <name evidence="13" type="ORF">SAMN04488507_100211</name>
    <name evidence="11" type="ORF">TFLO_174</name>
</gene>